<comment type="caution">
    <text evidence="10">The sequence shown here is derived from an EMBL/GenBank/DDBJ whole genome shotgun (WGS) entry which is preliminary data.</text>
</comment>
<evidence type="ECO:0000256" key="3">
    <source>
        <dbReference type="ARBA" id="ARBA00022705"/>
    </source>
</evidence>
<feature type="binding site" evidence="7">
    <location>
        <begin position="50"/>
        <end position="57"/>
    </location>
    <ligand>
        <name>ATP</name>
        <dbReference type="ChEBI" id="CHEBI:30616"/>
    </ligand>
</feature>
<keyword evidence="4 7" id="KW-0547">Nucleotide-binding</keyword>
<dbReference type="InterPro" id="IPR003593">
    <property type="entry name" value="AAA+_ATPase"/>
</dbReference>
<dbReference type="AlphaFoldDB" id="A0A7J2TZL8"/>
<dbReference type="GO" id="GO:0005524">
    <property type="term" value="F:ATP binding"/>
    <property type="evidence" value="ECO:0007669"/>
    <property type="project" value="UniProtKB-UniRule"/>
</dbReference>
<dbReference type="InterPro" id="IPR027417">
    <property type="entry name" value="P-loop_NTPase"/>
</dbReference>
<dbReference type="InterPro" id="IPR023935">
    <property type="entry name" value="Rep_factor-C_lsu"/>
</dbReference>
<organism evidence="10">
    <name type="scientific">Ignisphaera aggregans</name>
    <dbReference type="NCBI Taxonomy" id="334771"/>
    <lineage>
        <taxon>Archaea</taxon>
        <taxon>Thermoproteota</taxon>
        <taxon>Thermoprotei</taxon>
        <taxon>Desulfurococcales</taxon>
        <taxon>Desulfurococcaceae</taxon>
        <taxon>Ignisphaera</taxon>
    </lineage>
</organism>
<evidence type="ECO:0000256" key="8">
    <source>
        <dbReference type="SAM" id="MobiDB-lite"/>
    </source>
</evidence>
<dbReference type="InterPro" id="IPR047854">
    <property type="entry name" value="RFC_lid"/>
</dbReference>
<dbReference type="SUPFAM" id="SSF52540">
    <property type="entry name" value="P-loop containing nucleoside triphosphate hydrolases"/>
    <property type="match status" value="1"/>
</dbReference>
<dbReference type="GO" id="GO:0016887">
    <property type="term" value="F:ATP hydrolysis activity"/>
    <property type="evidence" value="ECO:0007669"/>
    <property type="project" value="InterPro"/>
</dbReference>
<feature type="region of interest" description="Disordered" evidence="8">
    <location>
        <begin position="441"/>
        <end position="475"/>
    </location>
</feature>
<comment type="subunit">
    <text evidence="7">Heteromultimer composed of small subunits (RfcS) and large subunits (RfcL).</text>
</comment>
<dbReference type="Pfam" id="PF00004">
    <property type="entry name" value="AAA"/>
    <property type="match status" value="1"/>
</dbReference>
<dbReference type="GO" id="GO:0003689">
    <property type="term" value="F:DNA clamp loader activity"/>
    <property type="evidence" value="ECO:0007669"/>
    <property type="project" value="UniProtKB-UniRule"/>
</dbReference>
<comment type="similarity">
    <text evidence="1 7">Belongs to the activator 1 small subunits family. RfcL subfamily.</text>
</comment>
<feature type="compositionally biased region" description="Basic and acidic residues" evidence="8">
    <location>
        <begin position="444"/>
        <end position="465"/>
    </location>
</feature>
<dbReference type="CDD" id="cd18140">
    <property type="entry name" value="HLD_clamp_RFC"/>
    <property type="match status" value="1"/>
</dbReference>
<evidence type="ECO:0000256" key="1">
    <source>
        <dbReference type="ARBA" id="ARBA00006878"/>
    </source>
</evidence>
<comment type="function">
    <text evidence="7">Part of the RFC clamp loader complex which loads the PCNA sliding clamp onto DNA.</text>
</comment>
<evidence type="ECO:0000256" key="7">
    <source>
        <dbReference type="HAMAP-Rule" id="MF_01508"/>
    </source>
</evidence>
<feature type="domain" description="AAA+ ATPase" evidence="9">
    <location>
        <begin position="42"/>
        <end position="167"/>
    </location>
</feature>
<gene>
    <name evidence="7" type="primary">rfcL</name>
    <name evidence="10" type="ORF">ENO26_00365</name>
</gene>
<dbReference type="NCBIfam" id="NF003229">
    <property type="entry name" value="PRK04195.1-5"/>
    <property type="match status" value="1"/>
</dbReference>
<evidence type="ECO:0000256" key="5">
    <source>
        <dbReference type="ARBA" id="ARBA00022840"/>
    </source>
</evidence>
<sequence length="475" mass="54221">MSHQLKIPWVIKYRPRKVEDVINQEEAKSKVLEWLKKWPNVTKKALLFYGPPGCGKTSLVEAISNEFGYELLEMNASDFRRKEDIERVAVRASTMQSLFASGKKKLILLDEVDGVANKEDVGGLEAIEHLVKVTKVPIIMTANNPWDQKLRILRDIAEFVQFRKLEKRDLMKLLHRICNAENLHCDEDALDYIVSRAEGDARAAINDLQAVGEGFGEVTLERAKAILRPRDKERDPFETLKLLFSSRYAWQARNALSQSQLDYEQLKLWLEENIPHQYTDMEDVLRAYEALSKSDIYLGRIVKSGDWDLLVYAMDLMTAGVALAAINNPRDKDKWTKYTFPQRISIMSKLKEVRSIREDLATILAKHLHTSASTAKSDVLPILKAMFVSNPEYAAKLAIGLGLSEKMIEILAGTNKQAILDYYRKVEELLEKKASEALAGTKKLKQEMKKEKPETEKGKEKKNTKDLFSFTKKSG</sequence>
<dbReference type="InterPro" id="IPR003959">
    <property type="entry name" value="ATPase_AAA_core"/>
</dbReference>
<protein>
    <recommendedName>
        <fullName evidence="2 7">Replication factor C large subunit</fullName>
        <shortName evidence="7">RFC large subunit</shortName>
    </recommendedName>
    <alternativeName>
        <fullName evidence="6 7">Clamp loader large subunit</fullName>
    </alternativeName>
</protein>
<dbReference type="PANTHER" id="PTHR23389">
    <property type="entry name" value="CHROMOSOME TRANSMISSION FIDELITY FACTOR 18"/>
    <property type="match status" value="1"/>
</dbReference>
<dbReference type="HAMAP" id="MF_01508">
    <property type="entry name" value="RfcL"/>
    <property type="match status" value="1"/>
</dbReference>
<dbReference type="PANTHER" id="PTHR23389:SF6">
    <property type="entry name" value="REPLICATION FACTOR C SUBUNIT 1"/>
    <property type="match status" value="1"/>
</dbReference>
<dbReference type="Gene3D" id="1.10.8.60">
    <property type="match status" value="1"/>
</dbReference>
<dbReference type="SMART" id="SM00382">
    <property type="entry name" value="AAA"/>
    <property type="match status" value="1"/>
</dbReference>
<dbReference type="Gene3D" id="3.40.50.300">
    <property type="entry name" value="P-loop containing nucleotide triphosphate hydrolases"/>
    <property type="match status" value="1"/>
</dbReference>
<dbReference type="CDD" id="cd00009">
    <property type="entry name" value="AAA"/>
    <property type="match status" value="1"/>
</dbReference>
<evidence type="ECO:0000259" key="9">
    <source>
        <dbReference type="SMART" id="SM00382"/>
    </source>
</evidence>
<evidence type="ECO:0000256" key="6">
    <source>
        <dbReference type="ARBA" id="ARBA00032141"/>
    </source>
</evidence>
<dbReference type="GO" id="GO:0006260">
    <property type="term" value="P:DNA replication"/>
    <property type="evidence" value="ECO:0007669"/>
    <property type="project" value="UniProtKB-UniRule"/>
</dbReference>
<evidence type="ECO:0000256" key="4">
    <source>
        <dbReference type="ARBA" id="ARBA00022741"/>
    </source>
</evidence>
<name>A0A7J2TZL8_9CREN</name>
<evidence type="ECO:0000256" key="2">
    <source>
        <dbReference type="ARBA" id="ARBA00014793"/>
    </source>
</evidence>
<keyword evidence="3 7" id="KW-0235">DNA replication</keyword>
<proteinExistence type="inferred from homology"/>
<keyword evidence="5 7" id="KW-0067">ATP-binding</keyword>
<accession>A0A7J2TZL8</accession>
<dbReference type="EMBL" id="DSEU01000001">
    <property type="protein sequence ID" value="HEM66030.1"/>
    <property type="molecule type" value="Genomic_DNA"/>
</dbReference>
<evidence type="ECO:0000313" key="10">
    <source>
        <dbReference type="EMBL" id="HEM66030.1"/>
    </source>
</evidence>
<reference evidence="10" key="1">
    <citation type="journal article" date="2020" name="mSystems">
        <title>Genome- and Community-Level Interaction Insights into Carbon Utilization and Element Cycling Functions of Hydrothermarchaeota in Hydrothermal Sediment.</title>
        <authorList>
            <person name="Zhou Z."/>
            <person name="Liu Y."/>
            <person name="Xu W."/>
            <person name="Pan J."/>
            <person name="Luo Z.H."/>
            <person name="Li M."/>
        </authorList>
    </citation>
    <scope>NUCLEOTIDE SEQUENCE [LARGE SCALE GENOMIC DNA]</scope>
    <source>
        <strain evidence="10">SpSt-125</strain>
    </source>
</reference>